<dbReference type="AlphaFoldDB" id="A0A927MC48"/>
<reference evidence="1" key="1">
    <citation type="submission" date="2020-10" db="EMBL/GenBank/DDBJ databases">
        <title>Sequencing the genomes of 1000 actinobacteria strains.</title>
        <authorList>
            <person name="Klenk H.-P."/>
        </authorList>
    </citation>
    <scope>NUCLEOTIDE SEQUENCE</scope>
    <source>
        <strain evidence="1">DSM 46832</strain>
    </source>
</reference>
<name>A0A927MC48_9ACTN</name>
<gene>
    <name evidence="1" type="ORF">H4W31_006630</name>
</gene>
<dbReference type="EMBL" id="JADBEB010000001">
    <property type="protein sequence ID" value="MBE1490992.1"/>
    <property type="molecule type" value="Genomic_DNA"/>
</dbReference>
<sequence length="44" mass="5315">MINEDRALPTMLDQAHRLWLSVFHHWHDFEPGDMFESSAETTEW</sequence>
<dbReference type="Proteomes" id="UP000649753">
    <property type="component" value="Unassembled WGS sequence"/>
</dbReference>
<dbReference type="RefSeq" id="WP_264084102.1">
    <property type="nucleotide sequence ID" value="NZ_JADBEB010000001.1"/>
</dbReference>
<accession>A0A927MC48</accession>
<comment type="caution">
    <text evidence="1">The sequence shown here is derived from an EMBL/GenBank/DDBJ whole genome shotgun (WGS) entry which is preliminary data.</text>
</comment>
<organism evidence="1 2">
    <name type="scientific">Plantactinospora soyae</name>
    <dbReference type="NCBI Taxonomy" id="1544732"/>
    <lineage>
        <taxon>Bacteria</taxon>
        <taxon>Bacillati</taxon>
        <taxon>Actinomycetota</taxon>
        <taxon>Actinomycetes</taxon>
        <taxon>Micromonosporales</taxon>
        <taxon>Micromonosporaceae</taxon>
        <taxon>Plantactinospora</taxon>
    </lineage>
</organism>
<evidence type="ECO:0000313" key="2">
    <source>
        <dbReference type="Proteomes" id="UP000649753"/>
    </source>
</evidence>
<protein>
    <submittedName>
        <fullName evidence="1">Uncharacterized protein</fullName>
    </submittedName>
</protein>
<evidence type="ECO:0000313" key="1">
    <source>
        <dbReference type="EMBL" id="MBE1490992.1"/>
    </source>
</evidence>
<keyword evidence="2" id="KW-1185">Reference proteome</keyword>
<proteinExistence type="predicted"/>